<sequence length="88" mass="10590">MMSLEWKLKYMGHYVRNYMLYMPFTHRSTLTMNTNGGSRWEKGDAFKTGNINVDYLSLRQKSFLFLDEDDFSRIMEFLRVELKVSTEE</sequence>
<evidence type="ECO:0000313" key="1">
    <source>
        <dbReference type="EMBL" id="CRK93321.1"/>
    </source>
</evidence>
<evidence type="ECO:0000313" key="2">
    <source>
        <dbReference type="Proteomes" id="UP000183832"/>
    </source>
</evidence>
<dbReference type="Proteomes" id="UP000183832">
    <property type="component" value="Unassembled WGS sequence"/>
</dbReference>
<protein>
    <submittedName>
        <fullName evidence="1">CLUMA_CG006862, isoform A</fullName>
    </submittedName>
</protein>
<proteinExistence type="predicted"/>
<dbReference type="EMBL" id="CVRI01000037">
    <property type="protein sequence ID" value="CRK93321.1"/>
    <property type="molecule type" value="Genomic_DNA"/>
</dbReference>
<accession>A0A1J1I4L3</accession>
<dbReference type="AlphaFoldDB" id="A0A1J1I4L3"/>
<organism evidence="1 2">
    <name type="scientific">Clunio marinus</name>
    <dbReference type="NCBI Taxonomy" id="568069"/>
    <lineage>
        <taxon>Eukaryota</taxon>
        <taxon>Metazoa</taxon>
        <taxon>Ecdysozoa</taxon>
        <taxon>Arthropoda</taxon>
        <taxon>Hexapoda</taxon>
        <taxon>Insecta</taxon>
        <taxon>Pterygota</taxon>
        <taxon>Neoptera</taxon>
        <taxon>Endopterygota</taxon>
        <taxon>Diptera</taxon>
        <taxon>Nematocera</taxon>
        <taxon>Chironomoidea</taxon>
        <taxon>Chironomidae</taxon>
        <taxon>Clunio</taxon>
    </lineage>
</organism>
<reference evidence="1 2" key="1">
    <citation type="submission" date="2015-04" db="EMBL/GenBank/DDBJ databases">
        <authorList>
            <person name="Syromyatnikov M.Y."/>
            <person name="Popov V.N."/>
        </authorList>
    </citation>
    <scope>NUCLEOTIDE SEQUENCE [LARGE SCALE GENOMIC DNA]</scope>
</reference>
<keyword evidence="2" id="KW-1185">Reference proteome</keyword>
<gene>
    <name evidence="1" type="ORF">CLUMA_CG006862</name>
</gene>
<name>A0A1J1I4L3_9DIPT</name>